<proteinExistence type="predicted"/>
<organism evidence="3 4">
    <name type="scientific">Coccomyxa subellipsoidea</name>
    <dbReference type="NCBI Taxonomy" id="248742"/>
    <lineage>
        <taxon>Eukaryota</taxon>
        <taxon>Viridiplantae</taxon>
        <taxon>Chlorophyta</taxon>
        <taxon>core chlorophytes</taxon>
        <taxon>Trebouxiophyceae</taxon>
        <taxon>Trebouxiophyceae incertae sedis</taxon>
        <taxon>Coccomyxaceae</taxon>
        <taxon>Coccomyxa</taxon>
    </lineage>
</organism>
<protein>
    <recommendedName>
        <fullName evidence="5">RCC1/BLIP-II</fullName>
    </recommendedName>
</protein>
<evidence type="ECO:0000313" key="3">
    <source>
        <dbReference type="EMBL" id="KAK9917811.1"/>
    </source>
</evidence>
<dbReference type="PANTHER" id="PTHR46207:SF1">
    <property type="entry name" value="PROTEIN RCC2"/>
    <property type="match status" value="1"/>
</dbReference>
<sequence>MKEEKADASSRTFNGGEVLFAGGTDWSFIGRNLGGSKKKGDTEADTKRAEIFPNLVTPVRLQSLLDVKVQFIAAGSASCHCIIGDVEGRCYTWGRNEKGQLGHGDLLQRNVPTIVEGLKNVKIIGGAGGKHHTAVVSSDGASYCFGSNKEGQCGTGTLKSNPKSEELLLSPVKALVSGCTMVACGAEFTMWLCEGKLYSAGNPQYGQLGHGTDHEYNAKDSSVKIMYAAQPTPELIKDLADKTIRLVACGHNHTLALDDAAAAYTWGNGGYGRLGHKEQKDEFSPKKVEVLSGRMPVDANSPVACGATSSFCTMIGEQLVSWGKLKASGDNTMYPKVVYELAGWKIRSITAGAYTFAAAASGDTDISTITWGQAQHGELGYGPKGKKSSANPDKCMALEGVYCHQVAMGIGYALFLVDPDHAKVKELEVFEPAEAVSEPVNPEADAGGKGAAKGKAKAGTKRKAETAAGGAKGRGKKA</sequence>
<dbReference type="Proteomes" id="UP001491310">
    <property type="component" value="Unassembled WGS sequence"/>
</dbReference>
<dbReference type="EMBL" id="JALJOT010000002">
    <property type="protein sequence ID" value="KAK9917811.1"/>
    <property type="molecule type" value="Genomic_DNA"/>
</dbReference>
<reference evidence="3 4" key="1">
    <citation type="journal article" date="2024" name="Nat. Commun.">
        <title>Phylogenomics reveals the evolutionary origins of lichenization in chlorophyte algae.</title>
        <authorList>
            <person name="Puginier C."/>
            <person name="Libourel C."/>
            <person name="Otte J."/>
            <person name="Skaloud P."/>
            <person name="Haon M."/>
            <person name="Grisel S."/>
            <person name="Petersen M."/>
            <person name="Berrin J.G."/>
            <person name="Delaux P.M."/>
            <person name="Dal Grande F."/>
            <person name="Keller J."/>
        </authorList>
    </citation>
    <scope>NUCLEOTIDE SEQUENCE [LARGE SCALE GENOMIC DNA]</scope>
    <source>
        <strain evidence="3 4">SAG 216-7</strain>
    </source>
</reference>
<evidence type="ECO:0000256" key="2">
    <source>
        <dbReference type="SAM" id="MobiDB-lite"/>
    </source>
</evidence>
<feature type="repeat" description="RCC1" evidence="1">
    <location>
        <begin position="366"/>
        <end position="419"/>
    </location>
</feature>
<accession>A0ABR2Z264</accession>
<feature type="repeat" description="RCC1" evidence="1">
    <location>
        <begin position="88"/>
        <end position="139"/>
    </location>
</feature>
<dbReference type="InterPro" id="IPR009091">
    <property type="entry name" value="RCC1/BLIP-II"/>
</dbReference>
<keyword evidence="4" id="KW-1185">Reference proteome</keyword>
<evidence type="ECO:0000313" key="4">
    <source>
        <dbReference type="Proteomes" id="UP001491310"/>
    </source>
</evidence>
<evidence type="ECO:0008006" key="5">
    <source>
        <dbReference type="Google" id="ProtNLM"/>
    </source>
</evidence>
<feature type="region of interest" description="Disordered" evidence="2">
    <location>
        <begin position="433"/>
        <end position="478"/>
    </location>
</feature>
<dbReference type="SUPFAM" id="SSF50985">
    <property type="entry name" value="RCC1/BLIP-II"/>
    <property type="match status" value="1"/>
</dbReference>
<feature type="compositionally biased region" description="Basic residues" evidence="2">
    <location>
        <begin position="452"/>
        <end position="461"/>
    </location>
</feature>
<dbReference type="InterPro" id="IPR000408">
    <property type="entry name" value="Reg_chr_condens"/>
</dbReference>
<feature type="repeat" description="RCC1" evidence="1">
    <location>
        <begin position="261"/>
        <end position="316"/>
    </location>
</feature>
<dbReference type="PROSITE" id="PS00626">
    <property type="entry name" value="RCC1_2"/>
    <property type="match status" value="1"/>
</dbReference>
<dbReference type="Gene3D" id="2.130.10.30">
    <property type="entry name" value="Regulator of chromosome condensation 1/beta-lactamase-inhibitor protein II"/>
    <property type="match status" value="2"/>
</dbReference>
<dbReference type="PROSITE" id="PS50012">
    <property type="entry name" value="RCC1_3"/>
    <property type="match status" value="4"/>
</dbReference>
<name>A0ABR2Z264_9CHLO</name>
<dbReference type="PANTHER" id="PTHR46207">
    <property type="entry name" value="PROTEIN RCC2"/>
    <property type="match status" value="1"/>
</dbReference>
<evidence type="ECO:0000256" key="1">
    <source>
        <dbReference type="PROSITE-ProRule" id="PRU00235"/>
    </source>
</evidence>
<gene>
    <name evidence="3" type="ORF">WJX75_008519</name>
</gene>
<dbReference type="PRINTS" id="PR00633">
    <property type="entry name" value="RCCNDNSATION"/>
</dbReference>
<feature type="repeat" description="RCC1" evidence="1">
    <location>
        <begin position="195"/>
        <end position="260"/>
    </location>
</feature>
<comment type="caution">
    <text evidence="3">The sequence shown here is derived from an EMBL/GenBank/DDBJ whole genome shotgun (WGS) entry which is preliminary data.</text>
</comment>
<dbReference type="Pfam" id="PF00415">
    <property type="entry name" value="RCC1"/>
    <property type="match status" value="4"/>
</dbReference>
<dbReference type="InterPro" id="IPR028641">
    <property type="entry name" value="RCC2"/>
</dbReference>